<organism evidence="7 8">
    <name type="scientific">Neobacillus rhizosphaerae</name>
    <dbReference type="NCBI Taxonomy" id="2880965"/>
    <lineage>
        <taxon>Bacteria</taxon>
        <taxon>Bacillati</taxon>
        <taxon>Bacillota</taxon>
        <taxon>Bacilli</taxon>
        <taxon>Bacillales</taxon>
        <taxon>Bacillaceae</taxon>
        <taxon>Neobacillus</taxon>
    </lineage>
</organism>
<evidence type="ECO:0000256" key="3">
    <source>
        <dbReference type="ARBA" id="ARBA00023082"/>
    </source>
</evidence>
<comment type="caution">
    <text evidence="7">The sequence shown here is derived from an EMBL/GenBank/DDBJ whole genome shotgun (WGS) entry which is preliminary data.</text>
</comment>
<gene>
    <name evidence="7" type="primary">sigX_2</name>
    <name evidence="7" type="ORF">BACCIP111895_04261</name>
</gene>
<dbReference type="Proteomes" id="UP000838308">
    <property type="component" value="Unassembled WGS sequence"/>
</dbReference>
<dbReference type="NCBIfam" id="TIGR02937">
    <property type="entry name" value="sigma70-ECF"/>
    <property type="match status" value="1"/>
</dbReference>
<dbReference type="InterPro" id="IPR007627">
    <property type="entry name" value="RNA_pol_sigma70_r2"/>
</dbReference>
<keyword evidence="3" id="KW-0731">Sigma factor</keyword>
<evidence type="ECO:0000259" key="6">
    <source>
        <dbReference type="Pfam" id="PF08281"/>
    </source>
</evidence>
<name>A0ABN8KX60_9BACI</name>
<dbReference type="InterPro" id="IPR039425">
    <property type="entry name" value="RNA_pol_sigma-70-like"/>
</dbReference>
<dbReference type="InterPro" id="IPR013249">
    <property type="entry name" value="RNA_pol_sigma70_r4_t2"/>
</dbReference>
<dbReference type="Pfam" id="PF04542">
    <property type="entry name" value="Sigma70_r2"/>
    <property type="match status" value="1"/>
</dbReference>
<dbReference type="SUPFAM" id="SSF88659">
    <property type="entry name" value="Sigma3 and sigma4 domains of RNA polymerase sigma factors"/>
    <property type="match status" value="1"/>
</dbReference>
<dbReference type="CDD" id="cd06171">
    <property type="entry name" value="Sigma70_r4"/>
    <property type="match status" value="1"/>
</dbReference>
<evidence type="ECO:0000259" key="5">
    <source>
        <dbReference type="Pfam" id="PF04542"/>
    </source>
</evidence>
<dbReference type="EMBL" id="CALBWS010000038">
    <property type="protein sequence ID" value="CAH2717072.1"/>
    <property type="molecule type" value="Genomic_DNA"/>
</dbReference>
<feature type="domain" description="RNA polymerase sigma-70 region 2" evidence="5">
    <location>
        <begin position="16"/>
        <end position="78"/>
    </location>
</feature>
<feature type="domain" description="RNA polymerase sigma factor 70 region 4 type 2" evidence="6">
    <location>
        <begin position="109"/>
        <end position="156"/>
    </location>
</feature>
<keyword evidence="4" id="KW-0804">Transcription</keyword>
<reference evidence="7" key="1">
    <citation type="submission" date="2022-04" db="EMBL/GenBank/DDBJ databases">
        <authorList>
            <person name="Criscuolo A."/>
        </authorList>
    </citation>
    <scope>NUCLEOTIDE SEQUENCE</scope>
    <source>
        <strain evidence="7">CIP111895</strain>
    </source>
</reference>
<dbReference type="Gene3D" id="1.10.10.10">
    <property type="entry name" value="Winged helix-like DNA-binding domain superfamily/Winged helix DNA-binding domain"/>
    <property type="match status" value="1"/>
</dbReference>
<dbReference type="PANTHER" id="PTHR43133:SF60">
    <property type="entry name" value="RNA POLYMERASE SIGMA FACTOR SIGV"/>
    <property type="match status" value="1"/>
</dbReference>
<evidence type="ECO:0000256" key="2">
    <source>
        <dbReference type="ARBA" id="ARBA00023015"/>
    </source>
</evidence>
<dbReference type="PANTHER" id="PTHR43133">
    <property type="entry name" value="RNA POLYMERASE ECF-TYPE SIGMA FACTO"/>
    <property type="match status" value="1"/>
</dbReference>
<evidence type="ECO:0000313" key="7">
    <source>
        <dbReference type="EMBL" id="CAH2717072.1"/>
    </source>
</evidence>
<protein>
    <submittedName>
        <fullName evidence="7">ECF RNA polymerase sigma factor SigX</fullName>
    </submittedName>
</protein>
<evidence type="ECO:0000256" key="4">
    <source>
        <dbReference type="ARBA" id="ARBA00023163"/>
    </source>
</evidence>
<proteinExistence type="inferred from homology"/>
<dbReference type="InterPro" id="IPR013325">
    <property type="entry name" value="RNA_pol_sigma_r2"/>
</dbReference>
<keyword evidence="8" id="KW-1185">Reference proteome</keyword>
<dbReference type="Gene3D" id="1.10.1740.10">
    <property type="match status" value="1"/>
</dbReference>
<dbReference type="SUPFAM" id="SSF88946">
    <property type="entry name" value="Sigma2 domain of RNA polymerase sigma factors"/>
    <property type="match status" value="1"/>
</dbReference>
<dbReference type="InterPro" id="IPR013324">
    <property type="entry name" value="RNA_pol_sigma_r3/r4-like"/>
</dbReference>
<keyword evidence="2" id="KW-0805">Transcription regulation</keyword>
<evidence type="ECO:0000313" key="8">
    <source>
        <dbReference type="Proteomes" id="UP000838308"/>
    </source>
</evidence>
<dbReference type="InterPro" id="IPR014284">
    <property type="entry name" value="RNA_pol_sigma-70_dom"/>
</dbReference>
<dbReference type="InterPro" id="IPR036388">
    <property type="entry name" value="WH-like_DNA-bd_sf"/>
</dbReference>
<sequence length="182" mass="22079">MSDIRNREIIKWYEDFNEPIFKFIFMMIQDYQQAEDLRHETFLKAYIHYDSYRRKSNPKTWLFSIAHNLTIDFIRKRKPILLFKEAFFFKKDTNPLPDEMIQIKESSYELYKALGVIKDSYREVIILRKIKEFSIEETAEVLGWSESKVKSTLYRAIPVLEKQLLKEGYLREGTIYKKFIGY</sequence>
<accession>A0ABN8KX60</accession>
<dbReference type="Pfam" id="PF08281">
    <property type="entry name" value="Sigma70_r4_2"/>
    <property type="match status" value="1"/>
</dbReference>
<comment type="similarity">
    <text evidence="1">Belongs to the sigma-70 factor family. ECF subfamily.</text>
</comment>
<evidence type="ECO:0000256" key="1">
    <source>
        <dbReference type="ARBA" id="ARBA00010641"/>
    </source>
</evidence>